<proteinExistence type="predicted"/>
<evidence type="ECO:0000313" key="2">
    <source>
        <dbReference type="EMBL" id="KAF4141551.1"/>
    </source>
</evidence>
<dbReference type="Proteomes" id="UP000704712">
    <property type="component" value="Unassembled WGS sequence"/>
</dbReference>
<dbReference type="Proteomes" id="UP000602510">
    <property type="component" value="Unassembled WGS sequence"/>
</dbReference>
<organism evidence="1 3">
    <name type="scientific">Phytophthora infestans</name>
    <name type="common">Potato late blight agent</name>
    <name type="synonym">Botrytis infestans</name>
    <dbReference type="NCBI Taxonomy" id="4787"/>
    <lineage>
        <taxon>Eukaryota</taxon>
        <taxon>Sar</taxon>
        <taxon>Stramenopiles</taxon>
        <taxon>Oomycota</taxon>
        <taxon>Peronosporomycetes</taxon>
        <taxon>Peronosporales</taxon>
        <taxon>Peronosporaceae</taxon>
        <taxon>Phytophthora</taxon>
    </lineage>
</organism>
<name>A0A833WGT6_PHYIN</name>
<dbReference type="AlphaFoldDB" id="A0A833WGT6"/>
<dbReference type="EMBL" id="WSZM01000128">
    <property type="protein sequence ID" value="KAF4041227.1"/>
    <property type="molecule type" value="Genomic_DNA"/>
</dbReference>
<evidence type="ECO:0000313" key="1">
    <source>
        <dbReference type="EMBL" id="KAF4041227.1"/>
    </source>
</evidence>
<sequence length="85" mass="9910">MMFGRSQEKHNEGSLLKVRELPRINMLWRGPHAFLHWIRGHETAYCTSAEETLLQRGYLAHRRKAQTIVLASKTEQLAGVRILRN</sequence>
<comment type="caution">
    <text evidence="1">The sequence shown here is derived from an EMBL/GenBank/DDBJ whole genome shotgun (WGS) entry which is preliminary data.</text>
</comment>
<keyword evidence="3" id="KW-1185">Reference proteome</keyword>
<accession>A0A833WGT6</accession>
<protein>
    <submittedName>
        <fullName evidence="1">Uncharacterized protein</fullName>
    </submittedName>
</protein>
<evidence type="ECO:0000313" key="3">
    <source>
        <dbReference type="Proteomes" id="UP000602510"/>
    </source>
</evidence>
<gene>
    <name evidence="1" type="ORF">GN244_ATG06575</name>
    <name evidence="2" type="ORF">GN958_ATG09256</name>
</gene>
<dbReference type="EMBL" id="JAACNO010001322">
    <property type="protein sequence ID" value="KAF4141551.1"/>
    <property type="molecule type" value="Genomic_DNA"/>
</dbReference>
<reference evidence="1" key="1">
    <citation type="submission" date="2020-04" db="EMBL/GenBank/DDBJ databases">
        <title>Hybrid Assembly of Korean Phytophthora infestans isolates.</title>
        <authorList>
            <person name="Prokchorchik M."/>
            <person name="Lee Y."/>
            <person name="Seo J."/>
            <person name="Cho J.-H."/>
            <person name="Park Y.-E."/>
            <person name="Jang D.-C."/>
            <person name="Im J.-S."/>
            <person name="Choi J.-G."/>
            <person name="Park H.-J."/>
            <person name="Lee G.-B."/>
            <person name="Lee Y.-G."/>
            <person name="Hong S.-Y."/>
            <person name="Cho K."/>
            <person name="Sohn K.H."/>
        </authorList>
    </citation>
    <scope>NUCLEOTIDE SEQUENCE</scope>
    <source>
        <strain evidence="1">KR_1_A1</strain>
        <strain evidence="2">KR_2_A2</strain>
    </source>
</reference>